<feature type="region of interest" description="Disordered" evidence="1">
    <location>
        <begin position="935"/>
        <end position="1068"/>
    </location>
</feature>
<feature type="compositionally biased region" description="Low complexity" evidence="1">
    <location>
        <begin position="688"/>
        <end position="699"/>
    </location>
</feature>
<feature type="region of interest" description="Disordered" evidence="1">
    <location>
        <begin position="688"/>
        <end position="777"/>
    </location>
</feature>
<feature type="compositionally biased region" description="Basic and acidic residues" evidence="1">
    <location>
        <begin position="763"/>
        <end position="777"/>
    </location>
</feature>
<feature type="region of interest" description="Disordered" evidence="1">
    <location>
        <begin position="1080"/>
        <end position="1109"/>
    </location>
</feature>
<reference evidence="2" key="1">
    <citation type="submission" date="2022-01" db="EMBL/GenBank/DDBJ databases">
        <authorList>
            <person name="King R."/>
        </authorList>
    </citation>
    <scope>NUCLEOTIDE SEQUENCE</scope>
</reference>
<feature type="region of interest" description="Disordered" evidence="1">
    <location>
        <begin position="451"/>
        <end position="470"/>
    </location>
</feature>
<name>A0A9N9WUC5_9DIPT</name>
<protein>
    <submittedName>
        <fullName evidence="2">Uncharacterized protein</fullName>
    </submittedName>
</protein>
<feature type="region of interest" description="Disordered" evidence="1">
    <location>
        <begin position="1169"/>
        <end position="1191"/>
    </location>
</feature>
<feature type="compositionally biased region" description="Polar residues" evidence="1">
    <location>
        <begin position="992"/>
        <end position="1004"/>
    </location>
</feature>
<reference evidence="2" key="2">
    <citation type="submission" date="2022-10" db="EMBL/GenBank/DDBJ databases">
        <authorList>
            <consortium name="ENA_rothamsted_submissions"/>
            <consortium name="culmorum"/>
            <person name="King R."/>
        </authorList>
    </citation>
    <scope>NUCLEOTIDE SEQUENCE</scope>
</reference>
<feature type="compositionally biased region" description="Basic and acidic residues" evidence="1">
    <location>
        <begin position="343"/>
        <end position="367"/>
    </location>
</feature>
<feature type="compositionally biased region" description="Basic residues" evidence="1">
    <location>
        <begin position="1057"/>
        <end position="1066"/>
    </location>
</feature>
<feature type="region of interest" description="Disordered" evidence="1">
    <location>
        <begin position="408"/>
        <end position="439"/>
    </location>
</feature>
<feature type="compositionally biased region" description="Polar residues" evidence="1">
    <location>
        <begin position="368"/>
        <end position="388"/>
    </location>
</feature>
<feature type="region of interest" description="Disordered" evidence="1">
    <location>
        <begin position="1"/>
        <end position="73"/>
    </location>
</feature>
<dbReference type="OrthoDB" id="6428710at2759"/>
<dbReference type="EMBL" id="OU895878">
    <property type="protein sequence ID" value="CAG9805667.1"/>
    <property type="molecule type" value="Genomic_DNA"/>
</dbReference>
<feature type="compositionally biased region" description="Polar residues" evidence="1">
    <location>
        <begin position="958"/>
        <end position="968"/>
    </location>
</feature>
<gene>
    <name evidence="2" type="ORF">CHIRRI_LOCUS8536</name>
</gene>
<keyword evidence="3" id="KW-1185">Reference proteome</keyword>
<evidence type="ECO:0000256" key="1">
    <source>
        <dbReference type="SAM" id="MobiDB-lite"/>
    </source>
</evidence>
<accession>A0A9N9WUC5</accession>
<feature type="compositionally biased region" description="Basic and acidic residues" evidence="1">
    <location>
        <begin position="586"/>
        <end position="596"/>
    </location>
</feature>
<feature type="compositionally biased region" description="Polar residues" evidence="1">
    <location>
        <begin position="611"/>
        <end position="621"/>
    </location>
</feature>
<feature type="compositionally biased region" description="Polar residues" evidence="1">
    <location>
        <begin position="1174"/>
        <end position="1184"/>
    </location>
</feature>
<evidence type="ECO:0000313" key="3">
    <source>
        <dbReference type="Proteomes" id="UP001153620"/>
    </source>
</evidence>
<dbReference type="AlphaFoldDB" id="A0A9N9WUC5"/>
<feature type="compositionally biased region" description="Polar residues" evidence="1">
    <location>
        <begin position="714"/>
        <end position="727"/>
    </location>
</feature>
<feature type="compositionally biased region" description="Basic and acidic residues" evidence="1">
    <location>
        <begin position="935"/>
        <end position="952"/>
    </location>
</feature>
<feature type="region of interest" description="Disordered" evidence="1">
    <location>
        <begin position="813"/>
        <end position="834"/>
    </location>
</feature>
<sequence length="1191" mass="132780">MESKGGPAGVFPHSKFKPSSIHISQQSQESTTGTVTAATLQAPLTPRIDISRASSSSYHEDSSPENVFDQVGTGTLQEASGCLELFQEDADELRSSTEELFFMEKEKGQTECEKPSSAQVPRAPMIFKFDESQTLQQLTQYNRKDSGSSEVAAFLNPSGRTSRISSVGSQGSAVSRLSGVSGISRSPSPHKMLVETSFCGPKPIEPTSDAGSIEQLTADIESVILARRGDPTRVALAEGVEVKEMTAIKPQKKTTKEKIQEISNSSMTPAEAARAAAKEQRRKEIEALKVRLNIINQKQLEKTKPGGVIKKVIGVTSEGTEYTRIKLKPDHLYEDNGISPNEKIIEEKEFQDPLERKRERLAKKEENNQLSRKSPSTHATDNRSPSPASTSVSRKSSFCSFFKSKDPTADTIKSKSTTIPSGKNKLNDKSPIPSPSKSSFSSRIAFTLFKSNRNPSPSQLIEPSSSVQEGATKKIASQSHQKQSMNQKDKPRLRYYDAPDVIFIPLHTPPEEKEFSALKKKTPEVVEKKEEIDVIVVAAQEEKKMQTQSQITSHNQTILNVKPKIAPTAQIEKMQSTDELELQELPNRKVSEDRDAGSSLWSVEVQRHSSQESQETVISSQPKHENIISKNGIPEKPVIPSFIDTINENQPLNQQKARHKKHILFSTKLGSGSEEQIFCTQLSLSKTESQSSQLSEQASVFESPKNEEIGTKMSEVTRNTMKHQSSSEVEKVTATSVRSRSDQSDSGSRPQSVTRKQRSSGEFSKKRESSEELLHKIPRDKSKEIIITTQVGHYQQASPTSYEPQTIQKTEENVLHHQSSGSRMEISSESDRESDIDGCIHKRVSRLMEDHESAGLVLQESFDDELPYVPTTLPEERSSGIKIIPTKERTQTELITIPLERPRSTTPIHPTSLDNFCEKKPSDITDANLVRGEKLRISLPRHKPEQNKEKVQPKAMTRRTSNLSNKSWTEFAEQGIQNTCSKKSERTRKESNSSQDGEQHNVQPHQPPVGPIVKSHSKKSLTSKWIDFENIPEKRQQPKKITTIPLNKDIPSEKIHNSKHSHHQRHYVSPEECQCECHESKKEAGDNNKQSVSDETGKTPSDDSQPLLDDNVERHSTMSTDSSLDCSLENDESNEYMLQQASNLTPVQNNRAASNNNLDKPFGMDLSVEFGGHSNRSSIISQDIKSPDLHK</sequence>
<feature type="compositionally biased region" description="Basic and acidic residues" evidence="1">
    <location>
        <begin position="982"/>
        <end position="991"/>
    </location>
</feature>
<dbReference type="Proteomes" id="UP001153620">
    <property type="component" value="Chromosome 2"/>
</dbReference>
<organism evidence="2 3">
    <name type="scientific">Chironomus riparius</name>
    <dbReference type="NCBI Taxonomy" id="315576"/>
    <lineage>
        <taxon>Eukaryota</taxon>
        <taxon>Metazoa</taxon>
        <taxon>Ecdysozoa</taxon>
        <taxon>Arthropoda</taxon>
        <taxon>Hexapoda</taxon>
        <taxon>Insecta</taxon>
        <taxon>Pterygota</taxon>
        <taxon>Neoptera</taxon>
        <taxon>Endopterygota</taxon>
        <taxon>Diptera</taxon>
        <taxon>Nematocera</taxon>
        <taxon>Chironomoidea</taxon>
        <taxon>Chironomidae</taxon>
        <taxon>Chironominae</taxon>
        <taxon>Chironomus</taxon>
    </lineage>
</organism>
<proteinExistence type="predicted"/>
<evidence type="ECO:0000313" key="2">
    <source>
        <dbReference type="EMBL" id="CAG9805667.1"/>
    </source>
</evidence>
<feature type="compositionally biased region" description="Low complexity" evidence="1">
    <location>
        <begin position="19"/>
        <end position="30"/>
    </location>
</feature>
<feature type="region of interest" description="Disordered" evidence="1">
    <location>
        <begin position="332"/>
        <end position="395"/>
    </location>
</feature>
<feature type="region of interest" description="Disordered" evidence="1">
    <location>
        <begin position="577"/>
        <end position="633"/>
    </location>
</feature>